<proteinExistence type="predicted"/>
<gene>
    <name evidence="1" type="ORF">GGD89_003826</name>
</gene>
<accession>A0A7W6RGZ9</accession>
<dbReference type="Proteomes" id="UP000554286">
    <property type="component" value="Unassembled WGS sequence"/>
</dbReference>
<evidence type="ECO:0000313" key="2">
    <source>
        <dbReference type="Proteomes" id="UP000554286"/>
    </source>
</evidence>
<name>A0A7W6RGZ9_9PROT</name>
<comment type="caution">
    <text evidence="1">The sequence shown here is derived from an EMBL/GenBank/DDBJ whole genome shotgun (WGS) entry which is preliminary data.</text>
</comment>
<organism evidence="1 2">
    <name type="scientific">Roseospira visakhapatnamensis</name>
    <dbReference type="NCBI Taxonomy" id="390880"/>
    <lineage>
        <taxon>Bacteria</taxon>
        <taxon>Pseudomonadati</taxon>
        <taxon>Pseudomonadota</taxon>
        <taxon>Alphaproteobacteria</taxon>
        <taxon>Rhodospirillales</taxon>
        <taxon>Rhodospirillaceae</taxon>
        <taxon>Roseospira</taxon>
    </lineage>
</organism>
<dbReference type="EMBL" id="JACIGK010000056">
    <property type="protein sequence ID" value="MBB4268170.1"/>
    <property type="molecule type" value="Genomic_DNA"/>
</dbReference>
<sequence>MRIRSSWTWPLVAVTVAVILALAAGVIAGVVGWDEALRIGAVLVTGG</sequence>
<dbReference type="AlphaFoldDB" id="A0A7W6RGZ9"/>
<reference evidence="1 2" key="1">
    <citation type="submission" date="2020-08" db="EMBL/GenBank/DDBJ databases">
        <title>Genome sequencing of Purple Non-Sulfur Bacteria from various extreme environments.</title>
        <authorList>
            <person name="Mayer M."/>
        </authorList>
    </citation>
    <scope>NUCLEOTIDE SEQUENCE [LARGE SCALE GENOMIC DNA]</scope>
    <source>
        <strain evidence="1 2">JA131</strain>
    </source>
</reference>
<evidence type="ECO:0000313" key="1">
    <source>
        <dbReference type="EMBL" id="MBB4268170.1"/>
    </source>
</evidence>
<dbReference type="RefSeq" id="WP_184048881.1">
    <property type="nucleotide sequence ID" value="NZ_JACIGK010000056.1"/>
</dbReference>
<keyword evidence="2" id="KW-1185">Reference proteome</keyword>
<protein>
    <submittedName>
        <fullName evidence="1">Uncharacterized protein</fullName>
    </submittedName>
</protein>